<evidence type="ECO:0000259" key="1">
    <source>
        <dbReference type="Pfam" id="PF02464"/>
    </source>
</evidence>
<feature type="domain" description="CinA C-terminal" evidence="1">
    <location>
        <begin position="11"/>
        <end position="162"/>
    </location>
</feature>
<dbReference type="EMBL" id="FMZH01000001">
    <property type="protein sequence ID" value="SDC21492.1"/>
    <property type="molecule type" value="Genomic_DNA"/>
</dbReference>
<dbReference type="RefSeq" id="WP_090764216.1">
    <property type="nucleotide sequence ID" value="NZ_FMZH01000001.1"/>
</dbReference>
<dbReference type="Proteomes" id="UP000199455">
    <property type="component" value="Unassembled WGS sequence"/>
</dbReference>
<accession>A0A1G6JRX4</accession>
<dbReference type="NCBIfam" id="TIGR00199">
    <property type="entry name" value="PncC_domain"/>
    <property type="match status" value="1"/>
</dbReference>
<gene>
    <name evidence="2" type="ORF">SAMN04488024_101537</name>
</gene>
<reference evidence="3" key="1">
    <citation type="submission" date="2016-10" db="EMBL/GenBank/DDBJ databases">
        <authorList>
            <person name="Varghese N."/>
            <person name="Submissions S."/>
        </authorList>
    </citation>
    <scope>NUCLEOTIDE SEQUENCE [LARGE SCALE GENOMIC DNA]</scope>
    <source>
        <strain evidence="3">DSM 18609</strain>
    </source>
</reference>
<dbReference type="SUPFAM" id="SSF142433">
    <property type="entry name" value="CinA-like"/>
    <property type="match status" value="1"/>
</dbReference>
<dbReference type="STRING" id="390242.SAMN04488024_101537"/>
<name>A0A1G6JRX4_9SPHI</name>
<keyword evidence="3" id="KW-1185">Reference proteome</keyword>
<evidence type="ECO:0000313" key="2">
    <source>
        <dbReference type="EMBL" id="SDC21492.1"/>
    </source>
</evidence>
<dbReference type="Gene3D" id="3.90.950.20">
    <property type="entry name" value="CinA-like"/>
    <property type="match status" value="1"/>
</dbReference>
<dbReference type="InterPro" id="IPR008136">
    <property type="entry name" value="CinA_C"/>
</dbReference>
<dbReference type="Pfam" id="PF02464">
    <property type="entry name" value="CinA"/>
    <property type="match status" value="1"/>
</dbReference>
<proteinExistence type="predicted"/>
<protein>
    <submittedName>
        <fullName evidence="2">Nicotinamide-nucleotide amidase</fullName>
    </submittedName>
</protein>
<dbReference type="InterPro" id="IPR036653">
    <property type="entry name" value="CinA-like_C"/>
</dbReference>
<sequence length="167" mass="18044">MISVTRIASFNNFLRDKGLTLICAESITAGLLSSTIASVSGASAILKGSIVTYDATVKTKVLGVDAQIIAAYTAESKETTFAMCAGLRSLYPDASIAVAVTGVASLPTTDYVIDKEVGQIYVSIWYQTFHHFETVIKPDKTDDQRNEIREKTVAFILDKIEAVVRDA</sequence>
<evidence type="ECO:0000313" key="3">
    <source>
        <dbReference type="Proteomes" id="UP000199455"/>
    </source>
</evidence>
<dbReference type="AlphaFoldDB" id="A0A1G6JRX4"/>
<organism evidence="2 3">
    <name type="scientific">Pedobacter soli</name>
    <dbReference type="NCBI Taxonomy" id="390242"/>
    <lineage>
        <taxon>Bacteria</taxon>
        <taxon>Pseudomonadati</taxon>
        <taxon>Bacteroidota</taxon>
        <taxon>Sphingobacteriia</taxon>
        <taxon>Sphingobacteriales</taxon>
        <taxon>Sphingobacteriaceae</taxon>
        <taxon>Pedobacter</taxon>
    </lineage>
</organism>